<organism evidence="2">
    <name type="scientific">Oikopleura dioica</name>
    <name type="common">Tunicate</name>
    <dbReference type="NCBI Taxonomy" id="34765"/>
    <lineage>
        <taxon>Eukaryota</taxon>
        <taxon>Metazoa</taxon>
        <taxon>Chordata</taxon>
        <taxon>Tunicata</taxon>
        <taxon>Appendicularia</taxon>
        <taxon>Copelata</taxon>
        <taxon>Oikopleuridae</taxon>
        <taxon>Oikopleura</taxon>
    </lineage>
</organism>
<gene>
    <name evidence="2" type="ORF">GSOID_T00008663001</name>
    <name evidence="3" type="ORF">GSOID_T00019091001</name>
</gene>
<proteinExistence type="predicted"/>
<name>E4XEM2_OIKDI</name>
<dbReference type="EMBL" id="FN653042">
    <property type="protein sequence ID" value="CBY19517.1"/>
    <property type="molecule type" value="Genomic_DNA"/>
</dbReference>
<evidence type="ECO:0000313" key="3">
    <source>
        <dbReference type="EMBL" id="CBY31131.1"/>
    </source>
</evidence>
<dbReference type="Proteomes" id="UP000011014">
    <property type="component" value="Unassembled WGS sequence"/>
</dbReference>
<accession>E4XEM2</accession>
<feature type="region of interest" description="Disordered" evidence="1">
    <location>
        <begin position="46"/>
        <end position="76"/>
    </location>
</feature>
<evidence type="ECO:0000256" key="1">
    <source>
        <dbReference type="SAM" id="MobiDB-lite"/>
    </source>
</evidence>
<reference evidence="2" key="1">
    <citation type="journal article" date="2010" name="Science">
        <title>Plasticity of animal genome architecture unmasked by rapid evolution of a pelagic tunicate.</title>
        <authorList>
            <person name="Denoeud F."/>
            <person name="Henriet S."/>
            <person name="Mungpakdee S."/>
            <person name="Aury J.M."/>
            <person name="Da Silva C."/>
            <person name="Brinkmann H."/>
            <person name="Mikhaleva J."/>
            <person name="Olsen L.C."/>
            <person name="Jubin C."/>
            <person name="Canestro C."/>
            <person name="Bouquet J.M."/>
            <person name="Danks G."/>
            <person name="Poulain J."/>
            <person name="Campsteijn C."/>
            <person name="Adamski M."/>
            <person name="Cross I."/>
            <person name="Yadetie F."/>
            <person name="Muffato M."/>
            <person name="Louis A."/>
            <person name="Butcher S."/>
            <person name="Tsagkogeorga G."/>
            <person name="Konrad A."/>
            <person name="Singh S."/>
            <person name="Jensen M.F."/>
            <person name="Cong E.H."/>
            <person name="Eikeseth-Otteraa H."/>
            <person name="Noel B."/>
            <person name="Anthouard V."/>
            <person name="Porcel B.M."/>
            <person name="Kachouri-Lafond R."/>
            <person name="Nishino A."/>
            <person name="Ugolini M."/>
            <person name="Chourrout P."/>
            <person name="Nishida H."/>
            <person name="Aasland R."/>
            <person name="Huzurbazar S."/>
            <person name="Westhof E."/>
            <person name="Delsuc F."/>
            <person name="Lehrach H."/>
            <person name="Reinhardt R."/>
            <person name="Weissenbach J."/>
            <person name="Roy S.W."/>
            <person name="Artiguenave F."/>
            <person name="Postlethwait J.H."/>
            <person name="Manak J.R."/>
            <person name="Thompson E.M."/>
            <person name="Jaillon O."/>
            <person name="Du Pasquier L."/>
            <person name="Boudinot P."/>
            <person name="Liberles D.A."/>
            <person name="Volff J.N."/>
            <person name="Philippe H."/>
            <person name="Lenhard B."/>
            <person name="Roest Crollius H."/>
            <person name="Wincker P."/>
            <person name="Chourrout D."/>
        </authorList>
    </citation>
    <scope>NUCLEOTIDE SEQUENCE [LARGE SCALE GENOMIC DNA]</scope>
</reference>
<dbReference type="AlphaFoldDB" id="E4XEM2"/>
<dbReference type="EMBL" id="FN654293">
    <property type="protein sequence ID" value="CBY31131.1"/>
    <property type="molecule type" value="Genomic_DNA"/>
</dbReference>
<evidence type="ECO:0000313" key="4">
    <source>
        <dbReference type="Proteomes" id="UP000001307"/>
    </source>
</evidence>
<evidence type="ECO:0000313" key="2">
    <source>
        <dbReference type="EMBL" id="CBY19517.1"/>
    </source>
</evidence>
<keyword evidence="4" id="KW-1185">Reference proteome</keyword>
<protein>
    <submittedName>
        <fullName evidence="2">Uncharacterized protein</fullName>
    </submittedName>
</protein>
<sequence>MRDYTFPLQHERELGNQIDQIMSADKYAFEQNYGSLYEYERELPSKNASVKSVTLAPTKENRYSDSTTDEQRVSDV</sequence>
<dbReference type="Proteomes" id="UP000001307">
    <property type="component" value="Unassembled WGS sequence"/>
</dbReference>
<feature type="compositionally biased region" description="Basic and acidic residues" evidence="1">
    <location>
        <begin position="59"/>
        <end position="76"/>
    </location>
</feature>
<dbReference type="InParanoid" id="E4XEM2"/>